<dbReference type="Proteomes" id="UP000217944">
    <property type="component" value="Unassembled WGS sequence"/>
</dbReference>
<dbReference type="RefSeq" id="WP_096260168.1">
    <property type="nucleotide sequence ID" value="NZ_BDME01000007.1"/>
</dbReference>
<evidence type="ECO:0000259" key="1">
    <source>
        <dbReference type="Pfam" id="PF13395"/>
    </source>
</evidence>
<dbReference type="EMBL" id="BDME01000007">
    <property type="protein sequence ID" value="GAX88343.1"/>
    <property type="molecule type" value="Genomic_DNA"/>
</dbReference>
<feature type="domain" description="HNH nuclease" evidence="1">
    <location>
        <begin position="260"/>
        <end position="299"/>
    </location>
</feature>
<name>A0A292YHS6_9BACT</name>
<gene>
    <name evidence="2" type="ORF">LNAT_P1639</name>
</gene>
<comment type="caution">
    <text evidence="2">The sequence shown here is derived from an EMBL/GenBank/DDBJ whole genome shotgun (WGS) entry which is preliminary data.</text>
</comment>
<organism evidence="2 3">
    <name type="scientific">Lebetimonas natsushimae</name>
    <dbReference type="NCBI Taxonomy" id="1936991"/>
    <lineage>
        <taxon>Bacteria</taxon>
        <taxon>Pseudomonadati</taxon>
        <taxon>Campylobacterota</taxon>
        <taxon>Epsilonproteobacteria</taxon>
        <taxon>Nautiliales</taxon>
        <taxon>Nautiliaceae</taxon>
        <taxon>Lebetimonas</taxon>
    </lineage>
</organism>
<proteinExistence type="predicted"/>
<keyword evidence="3" id="KW-1185">Reference proteome</keyword>
<dbReference type="Gene3D" id="1.10.30.50">
    <property type="match status" value="1"/>
</dbReference>
<dbReference type="AlphaFoldDB" id="A0A292YHS6"/>
<dbReference type="OrthoDB" id="7348755at2"/>
<reference evidence="2 3" key="1">
    <citation type="journal article" date="2017" name="Syst. Appl. Microbiol.">
        <title>Lebetimonas natsushimae sp. nov., a novel strictly anaerobic, moderately thermophilic chemoautotroph isolated from a deep-sea hydrothermal vent polychaete nest in the Mid-Okinawa Trough.</title>
        <authorList>
            <person name="Nagata R."/>
            <person name="Takaki Y."/>
            <person name="Tame A."/>
            <person name="Nunoura T."/>
            <person name="Muto H."/>
            <person name="Mino S."/>
            <person name="Sawayama S."/>
            <person name="Takai K."/>
            <person name="Nakagawa S."/>
        </authorList>
    </citation>
    <scope>NUCLEOTIDE SEQUENCE [LARGE SCALE GENOMIC DNA]</scope>
    <source>
        <strain evidence="2 3">HS1857</strain>
    </source>
</reference>
<evidence type="ECO:0000313" key="2">
    <source>
        <dbReference type="EMBL" id="GAX88343.1"/>
    </source>
</evidence>
<protein>
    <recommendedName>
        <fullName evidence="1">HNH nuclease domain-containing protein</fullName>
    </recommendedName>
</protein>
<dbReference type="Pfam" id="PF13395">
    <property type="entry name" value="HNH_4"/>
    <property type="match status" value="1"/>
</dbReference>
<accession>A0A292YHS6</accession>
<dbReference type="InterPro" id="IPR003615">
    <property type="entry name" value="HNH_nuc"/>
</dbReference>
<evidence type="ECO:0000313" key="3">
    <source>
        <dbReference type="Proteomes" id="UP000217944"/>
    </source>
</evidence>
<sequence length="364" mass="44338">MEKYSLSKTMNNLDLDAVIEINKIIERDTLESSYKLALLKSIIQVIKKYDHHIETENDKVKIPFYFVVEEWFFYYIPFEYLGINQHRSKKMVLNNSVDVLYKKLFEEFGFCNEKDWKCIYANIYKKYFSFELDISLLFRELRKLIYNNPMKYMGDEKYQFFKDIEKPKRNFERKNFKNFGYFSIDKKIYKILKYLGDNFYGLNTIIFRWEELLNRINKFSYIEDIKEILTHNIDTVIRDTSEIQKIFKNKEVYCIWSGKKIKKFDVDHLLPFSVFMNNDYWNLLPAMPEINNKKRDKIPSPRLIENSKDRILNYWYIYKKEFKNFDSQIQIALGLYDNETEYIGELKKKCDFLINKLGYPAFTI</sequence>